<evidence type="ECO:0000313" key="3">
    <source>
        <dbReference type="EMBL" id="OGY59404.1"/>
    </source>
</evidence>
<name>A0A1G1Z4E7_9BACT</name>
<feature type="domain" description="Glycosyl transferase family 1" evidence="1">
    <location>
        <begin position="179"/>
        <end position="344"/>
    </location>
</feature>
<dbReference type="InterPro" id="IPR028098">
    <property type="entry name" value="Glyco_trans_4-like_N"/>
</dbReference>
<dbReference type="Gene3D" id="3.40.50.2000">
    <property type="entry name" value="Glycogen Phosphorylase B"/>
    <property type="match status" value="2"/>
</dbReference>
<dbReference type="Proteomes" id="UP000178808">
    <property type="component" value="Unassembled WGS sequence"/>
</dbReference>
<dbReference type="InterPro" id="IPR001296">
    <property type="entry name" value="Glyco_trans_1"/>
</dbReference>
<feature type="domain" description="Glycosyltransferase subfamily 4-like N-terminal" evidence="2">
    <location>
        <begin position="14"/>
        <end position="171"/>
    </location>
</feature>
<dbReference type="PANTHER" id="PTHR45947">
    <property type="entry name" value="SULFOQUINOVOSYL TRANSFERASE SQD2"/>
    <property type="match status" value="1"/>
</dbReference>
<comment type="caution">
    <text evidence="3">The sequence shown here is derived from an EMBL/GenBank/DDBJ whole genome shotgun (WGS) entry which is preliminary data.</text>
</comment>
<evidence type="ECO:0000313" key="4">
    <source>
        <dbReference type="Proteomes" id="UP000178808"/>
    </source>
</evidence>
<dbReference type="SUPFAM" id="SSF53756">
    <property type="entry name" value="UDP-Glycosyltransferase/glycogen phosphorylase"/>
    <property type="match status" value="1"/>
</dbReference>
<reference evidence="3 4" key="1">
    <citation type="journal article" date="2016" name="Nat. Commun.">
        <title>Thousands of microbial genomes shed light on interconnected biogeochemical processes in an aquifer system.</title>
        <authorList>
            <person name="Anantharaman K."/>
            <person name="Brown C.T."/>
            <person name="Hug L.A."/>
            <person name="Sharon I."/>
            <person name="Castelle C.J."/>
            <person name="Probst A.J."/>
            <person name="Thomas B.C."/>
            <person name="Singh A."/>
            <person name="Wilkins M.J."/>
            <person name="Karaoz U."/>
            <person name="Brodie E.L."/>
            <person name="Williams K.H."/>
            <person name="Hubbard S.S."/>
            <person name="Banfield J.F."/>
        </authorList>
    </citation>
    <scope>NUCLEOTIDE SEQUENCE [LARGE SCALE GENOMIC DNA]</scope>
</reference>
<sequence length="371" mass="41872">MKPRILFLIASTQVGGGPQVVLDLLSGLRRDFDFAVIAPADGPFFDRFREAGARVYDVPLRRLNPFLIFSILRIIRYEQPVIVHTHGKGAGIHGRIAAFISRIPVLHTMHGIHIGSYGFFPRTFYLFLERIFSFFTKRIVAVSESERIEALRLKLFSLSRSIVISNGVSFSRFDSLSTRTENRRLLGLRDSDFLITGVGRLVHQKNFKEFLRIFARIVRQAPNARACLVGDGDQRKELEILAQSLHIQNTVSFLGTRNDVPALLQASDLFLSTSLWEGMPLVILEAMTTGLPVFASDVIGSRDLVHNNETGLTYPLRDITTASRKLFELFQNSDLRARLGQAAQTFVRNKYSLDTMLQSYTQLYYDTIGAA</sequence>
<dbReference type="GO" id="GO:0016758">
    <property type="term" value="F:hexosyltransferase activity"/>
    <property type="evidence" value="ECO:0007669"/>
    <property type="project" value="TreeGrafter"/>
</dbReference>
<gene>
    <name evidence="3" type="ORF">A3I31_01210</name>
</gene>
<organism evidence="3 4">
    <name type="scientific">Candidatus Colwellbacteria bacterium RIFCSPLOWO2_02_FULL_44_20b</name>
    <dbReference type="NCBI Taxonomy" id="1797691"/>
    <lineage>
        <taxon>Bacteria</taxon>
        <taxon>Candidatus Colwelliibacteriota</taxon>
    </lineage>
</organism>
<dbReference type="PANTHER" id="PTHR45947:SF3">
    <property type="entry name" value="SULFOQUINOVOSYL TRANSFERASE SQD2"/>
    <property type="match status" value="1"/>
</dbReference>
<dbReference type="Pfam" id="PF00534">
    <property type="entry name" value="Glycos_transf_1"/>
    <property type="match status" value="1"/>
</dbReference>
<dbReference type="EMBL" id="MHIZ01000035">
    <property type="protein sequence ID" value="OGY59404.1"/>
    <property type="molecule type" value="Genomic_DNA"/>
</dbReference>
<proteinExistence type="predicted"/>
<dbReference type="InterPro" id="IPR050194">
    <property type="entry name" value="Glycosyltransferase_grp1"/>
</dbReference>
<evidence type="ECO:0000259" key="2">
    <source>
        <dbReference type="Pfam" id="PF13439"/>
    </source>
</evidence>
<evidence type="ECO:0008006" key="5">
    <source>
        <dbReference type="Google" id="ProtNLM"/>
    </source>
</evidence>
<evidence type="ECO:0000259" key="1">
    <source>
        <dbReference type="Pfam" id="PF00534"/>
    </source>
</evidence>
<accession>A0A1G1Z4E7</accession>
<dbReference type="Pfam" id="PF13439">
    <property type="entry name" value="Glyco_transf_4"/>
    <property type="match status" value="1"/>
</dbReference>
<protein>
    <recommendedName>
        <fullName evidence="5">Glycosyltransferase subfamily 4-like N-terminal domain-containing protein</fullName>
    </recommendedName>
</protein>
<dbReference type="CDD" id="cd03808">
    <property type="entry name" value="GT4_CapM-like"/>
    <property type="match status" value="1"/>
</dbReference>
<dbReference type="AlphaFoldDB" id="A0A1G1Z4E7"/>